<dbReference type="Gene3D" id="1.20.58.480">
    <property type="match status" value="1"/>
</dbReference>
<feature type="binding site" description="axial binding residue" evidence="7">
    <location>
        <position position="240"/>
    </location>
    <ligand>
        <name>heme</name>
        <dbReference type="ChEBI" id="CHEBI:30413"/>
    </ligand>
    <ligandPart>
        <name>Fe</name>
        <dbReference type="ChEBI" id="CHEBI:18248"/>
    </ligandPart>
</feature>
<keyword evidence="5 7" id="KW-0408">Iron</keyword>
<dbReference type="InterPro" id="IPR004981">
    <property type="entry name" value="Trp_2_3_dOase"/>
</dbReference>
<keyword evidence="2 7" id="KW-0479">Metal-binding</keyword>
<keyword evidence="1 7" id="KW-0349">Heme</keyword>
<dbReference type="NCBIfam" id="TIGR03036">
    <property type="entry name" value="trp_2_3_diox"/>
    <property type="match status" value="1"/>
</dbReference>
<dbReference type="InterPro" id="IPR037217">
    <property type="entry name" value="Trp/Indoleamine_2_3_dOase-like"/>
</dbReference>
<dbReference type="SUPFAM" id="SSF140959">
    <property type="entry name" value="Indolic compounds 2,3-dioxygenase-like"/>
    <property type="match status" value="1"/>
</dbReference>
<accession>A0ABQ2NRX8</accession>
<evidence type="ECO:0000256" key="7">
    <source>
        <dbReference type="HAMAP-Rule" id="MF_01972"/>
    </source>
</evidence>
<dbReference type="RefSeq" id="WP_188733207.1">
    <property type="nucleotide sequence ID" value="NZ_BMLW01000002.1"/>
</dbReference>
<sequence length="282" mass="33049">MKSDNQHHAFENEKSIHTDFKEKMTYSDYLGLDTLLSSQRLLSNHHDEMLFIVVHHVSELWMKLILHEINSAVQDIQAHNLRSSFKKLARVSQIQEQLKSVWDVLSTMTPSEYMEFRDKLGNASGFQSYQNRLIEFALGYKTEYVLKIYEKDPGLHQTLQEAHDAPSLYDVSIQALARAGLPIDKDVLNRDVSVTHKSNESVKQAWTRVYKNVDQYWELYELAEELVDIEDLFQQWRFRHMKTVERIIGFKKGTGGSGGVSYLKKVLDQYFFPELWELRTEL</sequence>
<evidence type="ECO:0000256" key="5">
    <source>
        <dbReference type="ARBA" id="ARBA00023004"/>
    </source>
</evidence>
<gene>
    <name evidence="7 8" type="primary">kynA</name>
    <name evidence="8" type="ORF">GCM10011346_07820</name>
</gene>
<dbReference type="EC" id="1.13.11.11" evidence="7"/>
<feature type="binding site" evidence="7">
    <location>
        <position position="254"/>
    </location>
    <ligand>
        <name>substrate</name>
    </ligand>
</feature>
<feature type="binding site" evidence="7">
    <location>
        <begin position="51"/>
        <end position="55"/>
    </location>
    <ligand>
        <name>substrate</name>
    </ligand>
</feature>
<comment type="pathway">
    <text evidence="7">Amino-acid degradation; L-tryptophan degradation via kynurenine pathway; L-kynurenine from L-tryptophan: step 1/2.</text>
</comment>
<comment type="subunit">
    <text evidence="7">Homotetramer.</text>
</comment>
<comment type="function">
    <text evidence="7">Heme-dependent dioxygenase that catalyzes the oxidative cleavage of the L-tryptophan (L-Trp) pyrrole ring and converts L-tryptophan to N-formyl-L-kynurenine. Catalyzes the oxidative cleavage of the indole moiety.</text>
</comment>
<evidence type="ECO:0000256" key="6">
    <source>
        <dbReference type="ARBA" id="ARBA00023079"/>
    </source>
</evidence>
<dbReference type="HAMAP" id="MF_01972">
    <property type="entry name" value="T23O"/>
    <property type="match status" value="1"/>
</dbReference>
<comment type="caution">
    <text evidence="8">The sequence shown here is derived from an EMBL/GenBank/DDBJ whole genome shotgun (WGS) entry which is preliminary data.</text>
</comment>
<evidence type="ECO:0000313" key="8">
    <source>
        <dbReference type="EMBL" id="GGP08307.1"/>
    </source>
</evidence>
<evidence type="ECO:0000256" key="1">
    <source>
        <dbReference type="ARBA" id="ARBA00022617"/>
    </source>
</evidence>
<organism evidence="8 9">
    <name type="scientific">Oceanobacillus neutriphilus</name>
    <dbReference type="NCBI Taxonomy" id="531815"/>
    <lineage>
        <taxon>Bacteria</taxon>
        <taxon>Bacillati</taxon>
        <taxon>Bacillota</taxon>
        <taxon>Bacilli</taxon>
        <taxon>Bacillales</taxon>
        <taxon>Bacillaceae</taxon>
        <taxon>Oceanobacillus</taxon>
    </lineage>
</organism>
<keyword evidence="3 7" id="KW-0223">Dioxygenase</keyword>
<dbReference type="PANTHER" id="PTHR10138:SF0">
    <property type="entry name" value="TRYPTOPHAN 2,3-DIOXYGENASE"/>
    <property type="match status" value="1"/>
</dbReference>
<comment type="catalytic activity">
    <reaction evidence="7">
        <text>L-tryptophan + O2 = N-formyl-L-kynurenine</text>
        <dbReference type="Rhea" id="RHEA:24536"/>
        <dbReference type="ChEBI" id="CHEBI:15379"/>
        <dbReference type="ChEBI" id="CHEBI:57912"/>
        <dbReference type="ChEBI" id="CHEBI:58629"/>
        <dbReference type="EC" id="1.13.11.11"/>
    </reaction>
</comment>
<keyword evidence="6 7" id="KW-0823">Tryptophan catabolism</keyword>
<keyword evidence="9" id="KW-1185">Reference proteome</keyword>
<feature type="binding site" evidence="7">
    <location>
        <position position="113"/>
    </location>
    <ligand>
        <name>substrate</name>
    </ligand>
</feature>
<feature type="binding site" evidence="7">
    <location>
        <position position="117"/>
    </location>
    <ligand>
        <name>substrate</name>
    </ligand>
</feature>
<dbReference type="Proteomes" id="UP000641206">
    <property type="component" value="Unassembled WGS sequence"/>
</dbReference>
<comment type="cofactor">
    <cofactor evidence="7">
        <name>heme</name>
        <dbReference type="ChEBI" id="CHEBI:30413"/>
    </cofactor>
    <text evidence="7">Binds 1 heme group per subunit.</text>
</comment>
<dbReference type="EMBL" id="BMLW01000002">
    <property type="protein sequence ID" value="GGP08307.1"/>
    <property type="molecule type" value="Genomic_DNA"/>
</dbReference>
<protein>
    <recommendedName>
        <fullName evidence="7">Tryptophan 2,3-dioxygenase</fullName>
        <shortName evidence="7">TDO</shortName>
        <ecNumber evidence="7">1.13.11.11</ecNumber>
    </recommendedName>
    <alternativeName>
        <fullName evidence="7">Tryptamin 2,3-dioxygenase</fullName>
    </alternativeName>
    <alternativeName>
        <fullName evidence="7">Tryptophan oxygenase</fullName>
        <shortName evidence="7">TO</shortName>
        <shortName evidence="7">TRPO</shortName>
    </alternativeName>
    <alternativeName>
        <fullName evidence="7">Tryptophan pyrrolase</fullName>
    </alternativeName>
    <alternativeName>
        <fullName evidence="7">Tryptophanase</fullName>
    </alternativeName>
</protein>
<evidence type="ECO:0000256" key="4">
    <source>
        <dbReference type="ARBA" id="ARBA00023002"/>
    </source>
</evidence>
<comment type="similarity">
    <text evidence="7">Belongs to the tryptophan 2,3-dioxygenase family.</text>
</comment>
<evidence type="ECO:0000313" key="9">
    <source>
        <dbReference type="Proteomes" id="UP000641206"/>
    </source>
</evidence>
<reference evidence="9" key="1">
    <citation type="journal article" date="2019" name="Int. J. Syst. Evol. Microbiol.">
        <title>The Global Catalogue of Microorganisms (GCM) 10K type strain sequencing project: providing services to taxonomists for standard genome sequencing and annotation.</title>
        <authorList>
            <consortium name="The Broad Institute Genomics Platform"/>
            <consortium name="The Broad Institute Genome Sequencing Center for Infectious Disease"/>
            <person name="Wu L."/>
            <person name="Ma J."/>
        </authorList>
    </citation>
    <scope>NUCLEOTIDE SEQUENCE [LARGE SCALE GENOMIC DNA]</scope>
    <source>
        <strain evidence="9">CGMCC 1.7693</strain>
    </source>
</reference>
<keyword evidence="4 7" id="KW-0560">Oxidoreductase</keyword>
<evidence type="ECO:0000256" key="2">
    <source>
        <dbReference type="ARBA" id="ARBA00022723"/>
    </source>
</evidence>
<name>A0ABQ2NRX8_9BACI</name>
<dbReference type="InterPro" id="IPR017485">
    <property type="entry name" value="Trp_2-3-dOase_bac"/>
</dbReference>
<evidence type="ECO:0000256" key="3">
    <source>
        <dbReference type="ARBA" id="ARBA00022964"/>
    </source>
</evidence>
<proteinExistence type="inferred from homology"/>
<dbReference type="PANTHER" id="PTHR10138">
    <property type="entry name" value="TRYPTOPHAN 2,3-DIOXYGENASE"/>
    <property type="match status" value="1"/>
</dbReference>
<dbReference type="Pfam" id="PF03301">
    <property type="entry name" value="Trp_dioxygenase"/>
    <property type="match status" value="1"/>
</dbReference>